<dbReference type="Pfam" id="PF02643">
    <property type="entry name" value="DUF192"/>
    <property type="match status" value="1"/>
</dbReference>
<dbReference type="RefSeq" id="WP_204699743.1">
    <property type="nucleotide sequence ID" value="NZ_JAFBEC010000021.1"/>
</dbReference>
<keyword evidence="2" id="KW-1185">Reference proteome</keyword>
<dbReference type="InterPro" id="IPR038695">
    <property type="entry name" value="Saro_0823-like_sf"/>
</dbReference>
<dbReference type="InterPro" id="IPR003795">
    <property type="entry name" value="DUF192"/>
</dbReference>
<sequence length="127" mass="14527">MVWIQGSKTVLVDQLMIANGYVSRLKGLLGKNNLGDREGLLLYPCQQVHTWFMRFPIDCVYLEKINNNEYQIKEAFENVAPWKMLPYAKSVYGVLELRSGAVLEYGLQKGQCLYIDPNGRKEGKDGH</sequence>
<proteinExistence type="predicted"/>
<dbReference type="Proteomes" id="UP000741863">
    <property type="component" value="Unassembled WGS sequence"/>
</dbReference>
<evidence type="ECO:0000313" key="2">
    <source>
        <dbReference type="Proteomes" id="UP000741863"/>
    </source>
</evidence>
<comment type="caution">
    <text evidence="1">The sequence shown here is derived from an EMBL/GenBank/DDBJ whole genome shotgun (WGS) entry which is preliminary data.</text>
</comment>
<accession>A0ABS2PJ67</accession>
<gene>
    <name evidence="1" type="ORF">JOD17_004144</name>
</gene>
<dbReference type="EMBL" id="JAFBEC010000021">
    <property type="protein sequence ID" value="MBM7635001.1"/>
    <property type="molecule type" value="Genomic_DNA"/>
</dbReference>
<organism evidence="1 2">
    <name type="scientific">Geomicrobium sediminis</name>
    <dbReference type="NCBI Taxonomy" id="1347788"/>
    <lineage>
        <taxon>Bacteria</taxon>
        <taxon>Bacillati</taxon>
        <taxon>Bacillota</taxon>
        <taxon>Bacilli</taxon>
        <taxon>Bacillales</taxon>
        <taxon>Geomicrobium</taxon>
    </lineage>
</organism>
<reference evidence="1 2" key="1">
    <citation type="submission" date="2021-01" db="EMBL/GenBank/DDBJ databases">
        <title>Genomic Encyclopedia of Type Strains, Phase IV (KMG-IV): sequencing the most valuable type-strain genomes for metagenomic binning, comparative biology and taxonomic classification.</title>
        <authorList>
            <person name="Goeker M."/>
        </authorList>
    </citation>
    <scope>NUCLEOTIDE SEQUENCE [LARGE SCALE GENOMIC DNA]</scope>
    <source>
        <strain evidence="1 2">DSM 25540</strain>
    </source>
</reference>
<name>A0ABS2PJ67_9BACL</name>
<protein>
    <submittedName>
        <fullName evidence="1">Uncharacterized membrane protein (UPF0127 family)</fullName>
    </submittedName>
</protein>
<dbReference type="Gene3D" id="2.60.120.1140">
    <property type="entry name" value="Protein of unknown function DUF192"/>
    <property type="match status" value="1"/>
</dbReference>
<evidence type="ECO:0000313" key="1">
    <source>
        <dbReference type="EMBL" id="MBM7635001.1"/>
    </source>
</evidence>